<evidence type="ECO:0000313" key="8">
    <source>
        <dbReference type="Proteomes" id="UP000284250"/>
    </source>
</evidence>
<dbReference type="AlphaFoldDB" id="A0A418QQQ6"/>
<keyword evidence="4 5" id="KW-0472">Membrane</keyword>
<comment type="subcellular location">
    <subcellularLocation>
        <location evidence="1">Membrane</location>
        <topology evidence="1">Multi-pass membrane protein</topology>
    </subcellularLocation>
</comment>
<accession>A0A418QQQ6</accession>
<evidence type="ECO:0000259" key="6">
    <source>
        <dbReference type="PROSITE" id="PS50850"/>
    </source>
</evidence>
<keyword evidence="8" id="KW-1185">Reference proteome</keyword>
<feature type="transmembrane region" description="Helical" evidence="5">
    <location>
        <begin position="90"/>
        <end position="109"/>
    </location>
</feature>
<feature type="domain" description="Major facilitator superfamily (MFS) profile" evidence="6">
    <location>
        <begin position="25"/>
        <end position="441"/>
    </location>
</feature>
<evidence type="ECO:0000256" key="3">
    <source>
        <dbReference type="ARBA" id="ARBA00022989"/>
    </source>
</evidence>
<feature type="transmembrane region" description="Helical" evidence="5">
    <location>
        <begin position="318"/>
        <end position="336"/>
    </location>
</feature>
<dbReference type="PANTHER" id="PTHR11662:SF285">
    <property type="entry name" value="HEXURONATE TRANSPORTER"/>
    <property type="match status" value="1"/>
</dbReference>
<dbReference type="InterPro" id="IPR036259">
    <property type="entry name" value="MFS_trans_sf"/>
</dbReference>
<dbReference type="GO" id="GO:0016020">
    <property type="term" value="C:membrane"/>
    <property type="evidence" value="ECO:0007669"/>
    <property type="project" value="UniProtKB-SubCell"/>
</dbReference>
<dbReference type="RefSeq" id="WP_119656861.1">
    <property type="nucleotide sequence ID" value="NZ_JBHUOI010000011.1"/>
</dbReference>
<dbReference type="EMBL" id="QYCN01000029">
    <property type="protein sequence ID" value="RIY07494.1"/>
    <property type="molecule type" value="Genomic_DNA"/>
</dbReference>
<proteinExistence type="predicted"/>
<dbReference type="PANTHER" id="PTHR11662">
    <property type="entry name" value="SOLUTE CARRIER FAMILY 17"/>
    <property type="match status" value="1"/>
</dbReference>
<feature type="transmembrane region" description="Helical" evidence="5">
    <location>
        <begin position="375"/>
        <end position="397"/>
    </location>
</feature>
<organism evidence="7 8">
    <name type="scientific">Hymenobacter rubripertinctus</name>
    <dbReference type="NCBI Taxonomy" id="2029981"/>
    <lineage>
        <taxon>Bacteria</taxon>
        <taxon>Pseudomonadati</taxon>
        <taxon>Bacteroidota</taxon>
        <taxon>Cytophagia</taxon>
        <taxon>Cytophagales</taxon>
        <taxon>Hymenobacteraceae</taxon>
        <taxon>Hymenobacter</taxon>
    </lineage>
</organism>
<dbReference type="OrthoDB" id="9781156at2"/>
<gene>
    <name evidence="7" type="ORF">D0T11_16245</name>
</gene>
<keyword evidence="3 5" id="KW-1133">Transmembrane helix</keyword>
<keyword evidence="2 5" id="KW-0812">Transmembrane</keyword>
<protein>
    <submittedName>
        <fullName evidence="7">MFS transporter</fullName>
    </submittedName>
</protein>
<dbReference type="GO" id="GO:0015134">
    <property type="term" value="F:hexuronate transmembrane transporter activity"/>
    <property type="evidence" value="ECO:0007669"/>
    <property type="project" value="TreeGrafter"/>
</dbReference>
<feature type="transmembrane region" description="Helical" evidence="5">
    <location>
        <begin position="179"/>
        <end position="201"/>
    </location>
</feature>
<dbReference type="InterPro" id="IPR020846">
    <property type="entry name" value="MFS_dom"/>
</dbReference>
<reference evidence="7 8" key="2">
    <citation type="submission" date="2019-01" db="EMBL/GenBank/DDBJ databases">
        <title>Hymenobacter humicola sp. nov., isolated from soils in Antarctica.</title>
        <authorList>
            <person name="Sedlacek I."/>
            <person name="Holochova P."/>
            <person name="Kralova S."/>
            <person name="Pantucek R."/>
            <person name="Stankova E."/>
            <person name="Vrbovska V."/>
            <person name="Kristofova L."/>
            <person name="Svec P."/>
            <person name="Busse H.-J."/>
        </authorList>
    </citation>
    <scope>NUCLEOTIDE SEQUENCE [LARGE SCALE GENOMIC DNA]</scope>
    <source>
        <strain evidence="7 8">CCM 8852</strain>
    </source>
</reference>
<dbReference type="SUPFAM" id="SSF103473">
    <property type="entry name" value="MFS general substrate transporter"/>
    <property type="match status" value="1"/>
</dbReference>
<feature type="transmembrane region" description="Helical" evidence="5">
    <location>
        <begin position="342"/>
        <end position="363"/>
    </location>
</feature>
<comment type="caution">
    <text evidence="7">The sequence shown here is derived from an EMBL/GenBank/DDBJ whole genome shotgun (WGS) entry which is preliminary data.</text>
</comment>
<dbReference type="Gene3D" id="1.20.1250.20">
    <property type="entry name" value="MFS general substrate transporter like domains"/>
    <property type="match status" value="2"/>
</dbReference>
<dbReference type="PROSITE" id="PS50850">
    <property type="entry name" value="MFS"/>
    <property type="match status" value="1"/>
</dbReference>
<feature type="transmembrane region" description="Helical" evidence="5">
    <location>
        <begin position="20"/>
        <end position="38"/>
    </location>
</feature>
<evidence type="ECO:0000256" key="4">
    <source>
        <dbReference type="ARBA" id="ARBA00023136"/>
    </source>
</evidence>
<reference evidence="7 8" key="1">
    <citation type="submission" date="2018-09" db="EMBL/GenBank/DDBJ databases">
        <authorList>
            <person name="Zeman M."/>
            <person name="Pardy F."/>
        </authorList>
    </citation>
    <scope>NUCLEOTIDE SEQUENCE [LARGE SCALE GENOMIC DNA]</scope>
    <source>
        <strain evidence="7 8">CCM 8852</strain>
    </source>
</reference>
<feature type="transmembrane region" description="Helical" evidence="5">
    <location>
        <begin position="285"/>
        <end position="306"/>
    </location>
</feature>
<feature type="transmembrane region" description="Helical" evidence="5">
    <location>
        <begin position="245"/>
        <end position="265"/>
    </location>
</feature>
<dbReference type="CDD" id="cd17319">
    <property type="entry name" value="MFS_ExuT_GudP_like"/>
    <property type="match status" value="1"/>
</dbReference>
<name>A0A418QQQ6_9BACT</name>
<dbReference type="InterPro" id="IPR011701">
    <property type="entry name" value="MFS"/>
</dbReference>
<evidence type="ECO:0000256" key="1">
    <source>
        <dbReference type="ARBA" id="ARBA00004141"/>
    </source>
</evidence>
<evidence type="ECO:0000256" key="5">
    <source>
        <dbReference type="SAM" id="Phobius"/>
    </source>
</evidence>
<dbReference type="InterPro" id="IPR050382">
    <property type="entry name" value="MFS_Na/Anion_cotransporter"/>
</dbReference>
<evidence type="ECO:0000313" key="7">
    <source>
        <dbReference type="EMBL" id="RIY07494.1"/>
    </source>
</evidence>
<evidence type="ECO:0000256" key="2">
    <source>
        <dbReference type="ARBA" id="ARBA00022692"/>
    </source>
</evidence>
<sequence length="449" mass="49250">MSQTASAISPPGSAATTMGRYRWTICSLVFFATTVNYLDRAVISLLKPYLEKVFNWNAGDYADIEIAFKVAYSIGMLGAGRLIDKLGTKIGYALSTLLWSLAAIGHAFVSSTLGFSVARAALGITEAGNFPAAIKTTAEWFPQKERALATGIFNSGSNVGAIIAPLTVPFIAESIGWKWAFVITGALGFVWLALWMVVYEVPARHARLTKSEFDYITQDEDPATAGLEVQPKVSWFKLLSYRQTYAFVFGKFLTDPIWWFYLFWLPDFLNKQYGLTGTQIALPVAVVYILSSIGSVGGGWIPLQLIKNGMLPFRARKISMLLIAFCVFPIVFAQQLGQINMWLAVLVIGIAAAAHQAWSANIFTTVSDMFPNRAVASVTGIGGMAGGLGGILLSALVQKRMFVYYESIGQLDHAYYIMFWICGGAYLLAWALMQAFAPRMEKIRLDEGV</sequence>
<dbReference type="Proteomes" id="UP000284250">
    <property type="component" value="Unassembled WGS sequence"/>
</dbReference>
<feature type="transmembrane region" description="Helical" evidence="5">
    <location>
        <begin position="417"/>
        <end position="437"/>
    </location>
</feature>
<dbReference type="Pfam" id="PF07690">
    <property type="entry name" value="MFS_1"/>
    <property type="match status" value="1"/>
</dbReference>